<name>A0A1G6W6Q8_9BURK</name>
<evidence type="ECO:0000313" key="1">
    <source>
        <dbReference type="EMBL" id="SDD61542.1"/>
    </source>
</evidence>
<dbReference type="STRING" id="416944.SAMN05421548_12283"/>
<evidence type="ECO:0000313" key="2">
    <source>
        <dbReference type="Proteomes" id="UP000198908"/>
    </source>
</evidence>
<reference evidence="2" key="1">
    <citation type="submission" date="2016-09" db="EMBL/GenBank/DDBJ databases">
        <authorList>
            <person name="Varghese N."/>
            <person name="Submissions S."/>
        </authorList>
    </citation>
    <scope>NUCLEOTIDE SEQUENCE [LARGE SCALE GENOMIC DNA]</scope>
    <source>
        <strain evidence="2">TNe-862</strain>
    </source>
</reference>
<dbReference type="AlphaFoldDB" id="A0A1G6W6Q8"/>
<protein>
    <submittedName>
        <fullName evidence="1">Uncharacterized protein</fullName>
    </submittedName>
</protein>
<sequence>MARGRRAMIRRRGAIEPAIAHMKTDGKLDRNWLEGALDDAMHAVPCGADHTHGPQAAAAPLCLPSCRLCSTTALPPTRWCAAGGTRSEMFRGNEVFLPFLECAKNRYGKRLRSGPIADFGVLTDGCPTQAGVRRSPRDRECLLSGSCGIGSQPLAITKTGAASRVKFNRLPTSDSIIGAGIQCKLRAAIHVPDKSRWRCRKMASNGRATFKKNPVSGNHVGQHLLVQHDYFIRGTGNAYGSA</sequence>
<keyword evidence="2" id="KW-1185">Reference proteome</keyword>
<gene>
    <name evidence="1" type="ORF">SAMN05421548_12283</name>
</gene>
<dbReference type="EMBL" id="FMYQ01000022">
    <property type="protein sequence ID" value="SDD61542.1"/>
    <property type="molecule type" value="Genomic_DNA"/>
</dbReference>
<organism evidence="1 2">
    <name type="scientific">Paraburkholderia lycopersici</name>
    <dbReference type="NCBI Taxonomy" id="416944"/>
    <lineage>
        <taxon>Bacteria</taxon>
        <taxon>Pseudomonadati</taxon>
        <taxon>Pseudomonadota</taxon>
        <taxon>Betaproteobacteria</taxon>
        <taxon>Burkholderiales</taxon>
        <taxon>Burkholderiaceae</taxon>
        <taxon>Paraburkholderia</taxon>
    </lineage>
</organism>
<proteinExistence type="predicted"/>
<dbReference type="Proteomes" id="UP000198908">
    <property type="component" value="Unassembled WGS sequence"/>
</dbReference>
<accession>A0A1G6W6Q8</accession>